<dbReference type="AlphaFoldDB" id="A0A6A4HDS6"/>
<dbReference type="PANTHER" id="PTHR43948">
    <property type="entry name" value="DNAJ HOMOLOG SUBFAMILY B"/>
    <property type="match status" value="1"/>
</dbReference>
<feature type="domain" description="J" evidence="2">
    <location>
        <begin position="4"/>
        <end position="69"/>
    </location>
</feature>
<dbReference type="GO" id="GO:0051087">
    <property type="term" value="F:protein-folding chaperone binding"/>
    <property type="evidence" value="ECO:0007669"/>
    <property type="project" value="TreeGrafter"/>
</dbReference>
<proteinExistence type="predicted"/>
<dbReference type="EMBL" id="ML769512">
    <property type="protein sequence ID" value="KAE9396522.1"/>
    <property type="molecule type" value="Genomic_DNA"/>
</dbReference>
<dbReference type="SMART" id="SM00271">
    <property type="entry name" value="DnaJ"/>
    <property type="match status" value="1"/>
</dbReference>
<dbReference type="CDD" id="cd06257">
    <property type="entry name" value="DnaJ"/>
    <property type="match status" value="1"/>
</dbReference>
<dbReference type="InterPro" id="IPR036869">
    <property type="entry name" value="J_dom_sf"/>
</dbReference>
<dbReference type="InterPro" id="IPR018253">
    <property type="entry name" value="DnaJ_domain_CS"/>
</dbReference>
<evidence type="ECO:0000313" key="3">
    <source>
        <dbReference type="EMBL" id="KAE9396522.1"/>
    </source>
</evidence>
<dbReference type="PANTHER" id="PTHR43948:SF10">
    <property type="entry name" value="MRJ, ISOFORM E"/>
    <property type="match status" value="1"/>
</dbReference>
<protein>
    <submittedName>
        <fullName evidence="3">DnaJ-domain-containing protein</fullName>
    </submittedName>
</protein>
<dbReference type="PROSITE" id="PS50076">
    <property type="entry name" value="DNAJ_2"/>
    <property type="match status" value="1"/>
</dbReference>
<dbReference type="InterPro" id="IPR001623">
    <property type="entry name" value="DnaJ_domain"/>
</dbReference>
<dbReference type="GO" id="GO:0044183">
    <property type="term" value="F:protein folding chaperone"/>
    <property type="evidence" value="ECO:0007669"/>
    <property type="project" value="TreeGrafter"/>
</dbReference>
<keyword evidence="4" id="KW-1185">Reference proteome</keyword>
<gene>
    <name evidence="3" type="ORF">BT96DRAFT_1021313</name>
</gene>
<feature type="compositionally biased region" description="Polar residues" evidence="1">
    <location>
        <begin position="155"/>
        <end position="169"/>
    </location>
</feature>
<feature type="region of interest" description="Disordered" evidence="1">
    <location>
        <begin position="76"/>
        <end position="185"/>
    </location>
</feature>
<evidence type="ECO:0000259" key="2">
    <source>
        <dbReference type="PROSITE" id="PS50076"/>
    </source>
</evidence>
<dbReference type="Pfam" id="PF00226">
    <property type="entry name" value="DnaJ"/>
    <property type="match status" value="1"/>
</dbReference>
<reference evidence="3" key="1">
    <citation type="journal article" date="2019" name="Environ. Microbiol.">
        <title>Fungal ecological strategies reflected in gene transcription - a case study of two litter decomposers.</title>
        <authorList>
            <person name="Barbi F."/>
            <person name="Kohler A."/>
            <person name="Barry K."/>
            <person name="Baskaran P."/>
            <person name="Daum C."/>
            <person name="Fauchery L."/>
            <person name="Ihrmark K."/>
            <person name="Kuo A."/>
            <person name="LaButti K."/>
            <person name="Lipzen A."/>
            <person name="Morin E."/>
            <person name="Grigoriev I.V."/>
            <person name="Henrissat B."/>
            <person name="Lindahl B."/>
            <person name="Martin F."/>
        </authorList>
    </citation>
    <scope>NUCLEOTIDE SEQUENCE</scope>
    <source>
        <strain evidence="3">JB14</strain>
    </source>
</reference>
<sequence length="185" mass="19298">MGTDYYKLLGIDKNADENAIRKAYKKMALKWHPDRNNGSREASEKFKEISEAFEVLSDKKKRTIYNQLSEAGLEGGGVSPSGAGAGMGRSGFPSNPGGAFSGGAKTFTFSMGPGGGFSGPGGDRFNPTDPEKIFKEFFASSSSSFSRGSGGPQPSAGTNTGPKNFTFSKGPSGGTGRGGGFNFKF</sequence>
<dbReference type="GO" id="GO:0051082">
    <property type="term" value="F:unfolded protein binding"/>
    <property type="evidence" value="ECO:0007669"/>
    <property type="project" value="TreeGrafter"/>
</dbReference>
<dbReference type="SUPFAM" id="SSF46565">
    <property type="entry name" value="Chaperone J-domain"/>
    <property type="match status" value="1"/>
</dbReference>
<dbReference type="PROSITE" id="PS00636">
    <property type="entry name" value="DNAJ_1"/>
    <property type="match status" value="1"/>
</dbReference>
<feature type="compositionally biased region" description="Gly residues" evidence="1">
    <location>
        <begin position="171"/>
        <end position="185"/>
    </location>
</feature>
<feature type="compositionally biased region" description="Low complexity" evidence="1">
    <location>
        <begin position="137"/>
        <end position="147"/>
    </location>
</feature>
<evidence type="ECO:0000256" key="1">
    <source>
        <dbReference type="SAM" id="MobiDB-lite"/>
    </source>
</evidence>
<feature type="compositionally biased region" description="Gly residues" evidence="1">
    <location>
        <begin position="112"/>
        <end position="122"/>
    </location>
</feature>
<evidence type="ECO:0000313" key="4">
    <source>
        <dbReference type="Proteomes" id="UP000799118"/>
    </source>
</evidence>
<dbReference type="Gene3D" id="1.10.287.110">
    <property type="entry name" value="DnaJ domain"/>
    <property type="match status" value="1"/>
</dbReference>
<feature type="compositionally biased region" description="Gly residues" evidence="1">
    <location>
        <begin position="76"/>
        <end position="89"/>
    </location>
</feature>
<dbReference type="PRINTS" id="PR00625">
    <property type="entry name" value="JDOMAIN"/>
</dbReference>
<dbReference type="OrthoDB" id="10250354at2759"/>
<dbReference type="Proteomes" id="UP000799118">
    <property type="component" value="Unassembled WGS sequence"/>
</dbReference>
<accession>A0A6A4HDS6</accession>
<name>A0A6A4HDS6_9AGAR</name>
<organism evidence="3 4">
    <name type="scientific">Gymnopus androsaceus JB14</name>
    <dbReference type="NCBI Taxonomy" id="1447944"/>
    <lineage>
        <taxon>Eukaryota</taxon>
        <taxon>Fungi</taxon>
        <taxon>Dikarya</taxon>
        <taxon>Basidiomycota</taxon>
        <taxon>Agaricomycotina</taxon>
        <taxon>Agaricomycetes</taxon>
        <taxon>Agaricomycetidae</taxon>
        <taxon>Agaricales</taxon>
        <taxon>Marasmiineae</taxon>
        <taxon>Omphalotaceae</taxon>
        <taxon>Gymnopus</taxon>
    </lineage>
</organism>
<dbReference type="GO" id="GO:0005737">
    <property type="term" value="C:cytoplasm"/>
    <property type="evidence" value="ECO:0007669"/>
    <property type="project" value="TreeGrafter"/>
</dbReference>